<proteinExistence type="predicted"/>
<protein>
    <submittedName>
        <fullName evidence="1">Uncharacterized protein</fullName>
    </submittedName>
</protein>
<comment type="caution">
    <text evidence="1">The sequence shown here is derived from an EMBL/GenBank/DDBJ whole genome shotgun (WGS) entry which is preliminary data.</text>
</comment>
<dbReference type="Proteomes" id="UP000798662">
    <property type="component" value="Chromosome 1"/>
</dbReference>
<sequence length="542" mass="56210">MMGGAACPSVQGGTWLGCRGRSDGIVCGVAAVGGGEGASRMGRACRALRRPQSRMDGAVPPTRWWHAAGRRDARYAGDEGVPYKSVNRRRGAEAATSVTSSPHNPPSTASQVTPRPVLHGASVRADGGASLSLFSSATPRSRIAMLYPCPLPGNLTHFSKAAMKALRLLVGVALAAVVAATAPTTGVAARVCFFKDPCSRSRLLTAHPGGVVVDACGKEVTFSPACVARRIPACKIRDPCAAKRGKAGPWVPLPFRGAAVQDGCGRPYRVTAACKLVKISSACYKACVVRPTRDFLIRRPVASQGYVALTEWTYRDAESGAEVFDPTAPTRTAAPSEPAVRLYDATIVASGPSRNTRVMLKEFLPGGRELGVAEAEAYEKLASMAADADAAPPAAGGAVGRGGVRQTPVGGPPVATLLGSFLSDDAFGSPDFRDSWRRSFPTAGEPPLPNTPWLVFRWEGNTTAASYLTSTTPAAAAAAGVSGDVYALGVAAAELVFGALAGVGPATSQPSLVRLLEDVHGGDMDRVRAYMVEGDEWAPAPT</sequence>
<name>A0ACC3BIL9_PYRYE</name>
<evidence type="ECO:0000313" key="1">
    <source>
        <dbReference type="EMBL" id="KAK1857777.1"/>
    </source>
</evidence>
<accession>A0ACC3BIL9</accession>
<dbReference type="EMBL" id="CM020618">
    <property type="protein sequence ID" value="KAK1857777.1"/>
    <property type="molecule type" value="Genomic_DNA"/>
</dbReference>
<reference evidence="1" key="1">
    <citation type="submission" date="2019-11" db="EMBL/GenBank/DDBJ databases">
        <title>Nori genome reveals adaptations in red seaweeds to the harsh intertidal environment.</title>
        <authorList>
            <person name="Wang D."/>
            <person name="Mao Y."/>
        </authorList>
    </citation>
    <scope>NUCLEOTIDE SEQUENCE</scope>
    <source>
        <tissue evidence="1">Gametophyte</tissue>
    </source>
</reference>
<evidence type="ECO:0000313" key="2">
    <source>
        <dbReference type="Proteomes" id="UP000798662"/>
    </source>
</evidence>
<gene>
    <name evidence="1" type="ORF">I4F81_000392</name>
</gene>
<organism evidence="1 2">
    <name type="scientific">Pyropia yezoensis</name>
    <name type="common">Susabi-nori</name>
    <name type="synonym">Porphyra yezoensis</name>
    <dbReference type="NCBI Taxonomy" id="2788"/>
    <lineage>
        <taxon>Eukaryota</taxon>
        <taxon>Rhodophyta</taxon>
        <taxon>Bangiophyceae</taxon>
        <taxon>Bangiales</taxon>
        <taxon>Bangiaceae</taxon>
        <taxon>Pyropia</taxon>
    </lineage>
</organism>
<keyword evidence="2" id="KW-1185">Reference proteome</keyword>